<protein>
    <submittedName>
        <fullName evidence="1">Uncharacterized protein</fullName>
    </submittedName>
</protein>
<evidence type="ECO:0000313" key="1">
    <source>
        <dbReference type="EMBL" id="KAJ8895010.1"/>
    </source>
</evidence>
<accession>A0ABQ9IEB5</accession>
<sequence length="302" mass="34092">MQGSVATADSAQSLRGLLSAIIENVAALKVLNLPVDQWDMLLLHLLEKHRDHALRKQWELVVHELDIPTLSEFTDFLEKHCTSIKSLPKSVAFVRVIIQSTDALNVCKTTLRQIFKWQRTQLCINCLQATHQVKSCPSTKSCRFCNGRHNTMLHFPLAKPTTTLAQSAQDEVTVDTPSNKVTTLSVLFSFSKDSQPSAVMLTTPVAMFRRFVETASLVRVLLNCVCKPISLLNHACLDKVSNINYYKFIFMEFPTPCLPALKVFCREPLLAIEALVLPLITSHVPSTFFKTDAWEHIYFLSF</sequence>
<proteinExistence type="predicted"/>
<gene>
    <name evidence="1" type="ORF">PR048_000319</name>
</gene>
<dbReference type="Proteomes" id="UP001159363">
    <property type="component" value="Chromosome 1"/>
</dbReference>
<comment type="caution">
    <text evidence="1">The sequence shown here is derived from an EMBL/GenBank/DDBJ whole genome shotgun (WGS) entry which is preliminary data.</text>
</comment>
<keyword evidence="2" id="KW-1185">Reference proteome</keyword>
<reference evidence="1 2" key="1">
    <citation type="submission" date="2023-02" db="EMBL/GenBank/DDBJ databases">
        <title>LHISI_Scaffold_Assembly.</title>
        <authorList>
            <person name="Stuart O.P."/>
            <person name="Cleave R."/>
            <person name="Magrath M.J.L."/>
            <person name="Mikheyev A.S."/>
        </authorList>
    </citation>
    <scope>NUCLEOTIDE SEQUENCE [LARGE SCALE GENOMIC DNA]</scope>
    <source>
        <strain evidence="1">Daus_M_001</strain>
        <tissue evidence="1">Leg muscle</tissue>
    </source>
</reference>
<organism evidence="1 2">
    <name type="scientific">Dryococelus australis</name>
    <dbReference type="NCBI Taxonomy" id="614101"/>
    <lineage>
        <taxon>Eukaryota</taxon>
        <taxon>Metazoa</taxon>
        <taxon>Ecdysozoa</taxon>
        <taxon>Arthropoda</taxon>
        <taxon>Hexapoda</taxon>
        <taxon>Insecta</taxon>
        <taxon>Pterygota</taxon>
        <taxon>Neoptera</taxon>
        <taxon>Polyneoptera</taxon>
        <taxon>Phasmatodea</taxon>
        <taxon>Verophasmatodea</taxon>
        <taxon>Anareolatae</taxon>
        <taxon>Phasmatidae</taxon>
        <taxon>Eurycanthinae</taxon>
        <taxon>Dryococelus</taxon>
    </lineage>
</organism>
<name>A0ABQ9IEB5_9NEOP</name>
<evidence type="ECO:0000313" key="2">
    <source>
        <dbReference type="Proteomes" id="UP001159363"/>
    </source>
</evidence>
<dbReference type="EMBL" id="JARBHB010000001">
    <property type="protein sequence ID" value="KAJ8895010.1"/>
    <property type="molecule type" value="Genomic_DNA"/>
</dbReference>